<dbReference type="InterPro" id="IPR050177">
    <property type="entry name" value="Lipid_A_modif_metabolic_enz"/>
</dbReference>
<name>A0A345ZTF0_9HYPH</name>
<evidence type="ECO:0000259" key="1">
    <source>
        <dbReference type="Pfam" id="PF01370"/>
    </source>
</evidence>
<dbReference type="PANTHER" id="PTHR43245">
    <property type="entry name" value="BIFUNCTIONAL POLYMYXIN RESISTANCE PROTEIN ARNA"/>
    <property type="match status" value="1"/>
</dbReference>
<reference evidence="2 3" key="1">
    <citation type="submission" date="2018-07" db="EMBL/GenBank/DDBJ databases">
        <authorList>
            <person name="Quirk P.G."/>
            <person name="Krulwich T.A."/>
        </authorList>
    </citation>
    <scope>NUCLEOTIDE SEQUENCE [LARGE SCALE GENOMIC DNA]</scope>
    <source>
        <strain evidence="2 3">CC-BB4</strain>
    </source>
</reference>
<dbReference type="InterPro" id="IPR001509">
    <property type="entry name" value="Epimerase_deHydtase"/>
</dbReference>
<sequence length="365" mass="40066">MPMAHRILITGAAGYIGTMLCDRMSERSDVESIIGVDLKPMPEALRSNPKLIWIIGNTAEPAWQVAAGAARPDIVVHTAWRIREPYGPANSSNIAGSDAVFDFAFAAPSVKKLIHFSTVASYGARADNSIAQRFTEEAPFRPTDFGYAEEKRIAEQHLEQRFAESDKTKQVAVLRPAAVTGPRGRSRASLFGLQSALNGSFKGSPVARLVTLLMNLIPVTPQWCRQFVHEDDLSAVVLMLAFGTLLSAYSRFNVSPPDEPMTAREVAAAFQKRLIKVHPYLIRLAFLLAWHGTRGRIPTARGVWRSYSYPLAVDGSALTRAYGYQYQYGTKDAFTKNVGHYATMSAMPYAGAPEMPDLNGIKTAL</sequence>
<dbReference type="AlphaFoldDB" id="A0A345ZTF0"/>
<keyword evidence="3" id="KW-1185">Reference proteome</keyword>
<evidence type="ECO:0000313" key="2">
    <source>
        <dbReference type="EMBL" id="AXK80197.1"/>
    </source>
</evidence>
<dbReference type="Proteomes" id="UP000254889">
    <property type="component" value="Chromosome"/>
</dbReference>
<dbReference type="KEGG" id="ptaw:DW352_06495"/>
<dbReference type="EMBL" id="CP031417">
    <property type="protein sequence ID" value="AXK80197.1"/>
    <property type="molecule type" value="Genomic_DNA"/>
</dbReference>
<feature type="domain" description="NAD-dependent epimerase/dehydratase" evidence="1">
    <location>
        <begin position="7"/>
        <end position="191"/>
    </location>
</feature>
<dbReference type="OrthoDB" id="9795501at2"/>
<dbReference type="Pfam" id="PF01370">
    <property type="entry name" value="Epimerase"/>
    <property type="match status" value="1"/>
</dbReference>
<dbReference type="Gene3D" id="3.40.50.720">
    <property type="entry name" value="NAD(P)-binding Rossmann-like Domain"/>
    <property type="match status" value="1"/>
</dbReference>
<proteinExistence type="predicted"/>
<gene>
    <name evidence="2" type="ORF">DW352_06495</name>
</gene>
<accession>A0A345ZTF0</accession>
<evidence type="ECO:0000313" key="3">
    <source>
        <dbReference type="Proteomes" id="UP000254889"/>
    </source>
</evidence>
<protein>
    <submittedName>
        <fullName evidence="2">NAD-dependent epimerase/dehydratase family protein</fullName>
    </submittedName>
</protein>
<dbReference type="InterPro" id="IPR036291">
    <property type="entry name" value="NAD(P)-bd_dom_sf"/>
</dbReference>
<organism evidence="2 3">
    <name type="scientific">Pseudolabrys taiwanensis</name>
    <dbReference type="NCBI Taxonomy" id="331696"/>
    <lineage>
        <taxon>Bacteria</taxon>
        <taxon>Pseudomonadati</taxon>
        <taxon>Pseudomonadota</taxon>
        <taxon>Alphaproteobacteria</taxon>
        <taxon>Hyphomicrobiales</taxon>
        <taxon>Xanthobacteraceae</taxon>
        <taxon>Pseudolabrys</taxon>
    </lineage>
</organism>
<dbReference type="SUPFAM" id="SSF51735">
    <property type="entry name" value="NAD(P)-binding Rossmann-fold domains"/>
    <property type="match status" value="1"/>
</dbReference>